<reference evidence="1 2" key="1">
    <citation type="submission" date="2018-11" db="EMBL/GenBank/DDBJ databases">
        <title>Whole genome sequencing of an environmental sample.</title>
        <authorList>
            <person name="Sarangi A.N."/>
            <person name="Singh D."/>
            <person name="Tripathy S."/>
        </authorList>
    </citation>
    <scope>NUCLEOTIDE SEQUENCE [LARGE SCALE GENOMIC DNA]</scope>
    <source>
        <strain evidence="1 2">Lakshadweep</strain>
    </source>
</reference>
<gene>
    <name evidence="1" type="ORF">DYY88_18775</name>
</gene>
<comment type="caution">
    <text evidence="1">The sequence shown here is derived from an EMBL/GenBank/DDBJ whole genome shotgun (WGS) entry which is preliminary data.</text>
</comment>
<organism evidence="1 2">
    <name type="scientific">Leptolyngbya iicbica LK</name>
    <dbReference type="NCBI Taxonomy" id="2294035"/>
    <lineage>
        <taxon>Bacteria</taxon>
        <taxon>Bacillati</taxon>
        <taxon>Cyanobacteriota</taxon>
        <taxon>Cyanophyceae</taxon>
        <taxon>Leptolyngbyales</taxon>
        <taxon>Leptolyngbyaceae</taxon>
        <taxon>Leptolyngbya group</taxon>
        <taxon>Leptolyngbya</taxon>
        <taxon>Leptolyngbya iicbica</taxon>
    </lineage>
</organism>
<evidence type="ECO:0000313" key="1">
    <source>
        <dbReference type="EMBL" id="RZM75946.1"/>
    </source>
</evidence>
<dbReference type="EMBL" id="QVFV01000006">
    <property type="protein sequence ID" value="RZM75946.1"/>
    <property type="molecule type" value="Genomic_DNA"/>
</dbReference>
<dbReference type="Proteomes" id="UP000292459">
    <property type="component" value="Unassembled WGS sequence"/>
</dbReference>
<dbReference type="AlphaFoldDB" id="A0A4Q7E2P1"/>
<dbReference type="RefSeq" id="WP_044150945.1">
    <property type="nucleotide sequence ID" value="NZ_QVFV01000006.1"/>
</dbReference>
<keyword evidence="2" id="KW-1185">Reference proteome</keyword>
<proteinExistence type="predicted"/>
<accession>A0A4Q7E2P1</accession>
<evidence type="ECO:0000313" key="2">
    <source>
        <dbReference type="Proteomes" id="UP000292459"/>
    </source>
</evidence>
<sequence length="93" mass="9915">MKQDLVFSGKTALLRPASSEWADIGGGEGTRIPTSPKNHSFSEKAGWGNAAASQAIVKVCLRVLTEVSPAVLKNILPGRGYREKLQSRVLPGI</sequence>
<protein>
    <submittedName>
        <fullName evidence="1">Uncharacterized protein</fullName>
    </submittedName>
</protein>
<name>A0A4Q7E2P1_9CYAN</name>